<gene>
    <name evidence="1" type="ORF">LCGC14_1197040</name>
</gene>
<reference evidence="1" key="1">
    <citation type="journal article" date="2015" name="Nature">
        <title>Complex archaea that bridge the gap between prokaryotes and eukaryotes.</title>
        <authorList>
            <person name="Spang A."/>
            <person name="Saw J.H."/>
            <person name="Jorgensen S.L."/>
            <person name="Zaremba-Niedzwiedzka K."/>
            <person name="Martijn J."/>
            <person name="Lind A.E."/>
            <person name="van Eijk R."/>
            <person name="Schleper C."/>
            <person name="Guy L."/>
            <person name="Ettema T.J."/>
        </authorList>
    </citation>
    <scope>NUCLEOTIDE SEQUENCE</scope>
</reference>
<dbReference type="AlphaFoldDB" id="A0A0F9PMW9"/>
<evidence type="ECO:0000313" key="1">
    <source>
        <dbReference type="EMBL" id="KKM94562.1"/>
    </source>
</evidence>
<protein>
    <submittedName>
        <fullName evidence="1">Uncharacterized protein</fullName>
    </submittedName>
</protein>
<proteinExistence type="predicted"/>
<dbReference type="EMBL" id="LAZR01006121">
    <property type="protein sequence ID" value="KKM94562.1"/>
    <property type="molecule type" value="Genomic_DNA"/>
</dbReference>
<accession>A0A0F9PMW9</accession>
<name>A0A0F9PMW9_9ZZZZ</name>
<sequence>MGYAYPTIIQGSDGDQFGDQVTPLFPVGQKLELPDNRIFRYAEMGNTIGVANKLYQSEVPLAGWLREEILGNGLYGDNHVGLQNTSQAVIVNEFAEGYFMFEAAADLGHIYPVAENDILASGTPGTGADACRFKPGVFLQFEVLDAGGNVFHIFKNPWKDIIIKPASDQTALVVGIPPSIIVGNDWGWCQTRGIASCLVAGTLIIGQECRADDAVAGAVAEMDYDDTGNDSNGPVGRVVEVAPSADFGLIALSID</sequence>
<comment type="caution">
    <text evidence="1">The sequence shown here is derived from an EMBL/GenBank/DDBJ whole genome shotgun (WGS) entry which is preliminary data.</text>
</comment>
<organism evidence="1">
    <name type="scientific">marine sediment metagenome</name>
    <dbReference type="NCBI Taxonomy" id="412755"/>
    <lineage>
        <taxon>unclassified sequences</taxon>
        <taxon>metagenomes</taxon>
        <taxon>ecological metagenomes</taxon>
    </lineage>
</organism>